<sequence>MRLAVALPLTIVAAVHGWHAATPPRAPPQWVDATALRRGGAPTSVADSESQKPRKLGALARVQAMPELPRAQGVSVRWIGLQGGADLLSLFLLAKIVGVPPLELLGSPLVFWTILGPSGFMLGLVMTRINKRPEDTSFRGKIDWENDLIVRLMGGKEDVWTLRTVIKEMTTF</sequence>
<keyword evidence="1" id="KW-0812">Transmembrane</keyword>
<organism evidence="3 4">
    <name type="scientific">Prymnesium parvum</name>
    <name type="common">Toxic golden alga</name>
    <dbReference type="NCBI Taxonomy" id="97485"/>
    <lineage>
        <taxon>Eukaryota</taxon>
        <taxon>Haptista</taxon>
        <taxon>Haptophyta</taxon>
        <taxon>Prymnesiophyceae</taxon>
        <taxon>Prymnesiales</taxon>
        <taxon>Prymnesiaceae</taxon>
        <taxon>Prymnesium</taxon>
    </lineage>
</organism>
<keyword evidence="1" id="KW-0472">Membrane</keyword>
<comment type="caution">
    <text evidence="3">The sequence shown here is derived from an EMBL/GenBank/DDBJ whole genome shotgun (WGS) entry which is preliminary data.</text>
</comment>
<accession>A0AB34JHK1</accession>
<keyword evidence="4" id="KW-1185">Reference proteome</keyword>
<evidence type="ECO:0000256" key="2">
    <source>
        <dbReference type="SAM" id="SignalP"/>
    </source>
</evidence>
<keyword evidence="1" id="KW-1133">Transmembrane helix</keyword>
<proteinExistence type="predicted"/>
<feature type="signal peptide" evidence="2">
    <location>
        <begin position="1"/>
        <end position="17"/>
    </location>
</feature>
<dbReference type="AlphaFoldDB" id="A0AB34JHK1"/>
<protein>
    <submittedName>
        <fullName evidence="3">Uncharacterized protein</fullName>
    </submittedName>
</protein>
<gene>
    <name evidence="3" type="ORF">AB1Y20_020998</name>
</gene>
<dbReference type="Proteomes" id="UP001515480">
    <property type="component" value="Unassembled WGS sequence"/>
</dbReference>
<feature type="chain" id="PRO_5044344117" evidence="2">
    <location>
        <begin position="18"/>
        <end position="172"/>
    </location>
</feature>
<dbReference type="EMBL" id="JBGBPQ010000007">
    <property type="protein sequence ID" value="KAL1521331.1"/>
    <property type="molecule type" value="Genomic_DNA"/>
</dbReference>
<name>A0AB34JHK1_PRYPA</name>
<evidence type="ECO:0000313" key="3">
    <source>
        <dbReference type="EMBL" id="KAL1521331.1"/>
    </source>
</evidence>
<reference evidence="3 4" key="1">
    <citation type="journal article" date="2024" name="Science">
        <title>Giant polyketide synthase enzymes in the biosynthesis of giant marine polyether toxins.</title>
        <authorList>
            <person name="Fallon T.R."/>
            <person name="Shende V.V."/>
            <person name="Wierzbicki I.H."/>
            <person name="Pendleton A.L."/>
            <person name="Watervoot N.F."/>
            <person name="Auber R.P."/>
            <person name="Gonzalez D.J."/>
            <person name="Wisecaver J.H."/>
            <person name="Moore B.S."/>
        </authorList>
    </citation>
    <scope>NUCLEOTIDE SEQUENCE [LARGE SCALE GENOMIC DNA]</scope>
    <source>
        <strain evidence="3 4">12B1</strain>
    </source>
</reference>
<evidence type="ECO:0000256" key="1">
    <source>
        <dbReference type="SAM" id="Phobius"/>
    </source>
</evidence>
<feature type="transmembrane region" description="Helical" evidence="1">
    <location>
        <begin position="109"/>
        <end position="129"/>
    </location>
</feature>
<evidence type="ECO:0000313" key="4">
    <source>
        <dbReference type="Proteomes" id="UP001515480"/>
    </source>
</evidence>
<keyword evidence="2" id="KW-0732">Signal</keyword>